<protein>
    <submittedName>
        <fullName evidence="1">Uncharacterized protein</fullName>
    </submittedName>
</protein>
<organism evidence="1 2">
    <name type="scientific">Xenopus laevis</name>
    <name type="common">African clawed frog</name>
    <dbReference type="NCBI Taxonomy" id="8355"/>
    <lineage>
        <taxon>Eukaryota</taxon>
        <taxon>Metazoa</taxon>
        <taxon>Chordata</taxon>
        <taxon>Craniata</taxon>
        <taxon>Vertebrata</taxon>
        <taxon>Euteleostomi</taxon>
        <taxon>Amphibia</taxon>
        <taxon>Batrachia</taxon>
        <taxon>Anura</taxon>
        <taxon>Pipoidea</taxon>
        <taxon>Pipidae</taxon>
        <taxon>Xenopodinae</taxon>
        <taxon>Xenopus</taxon>
        <taxon>Xenopus</taxon>
    </lineage>
</organism>
<evidence type="ECO:0000313" key="1">
    <source>
        <dbReference type="EMBL" id="OCT78510.1"/>
    </source>
</evidence>
<reference evidence="2" key="1">
    <citation type="journal article" date="2016" name="Nature">
        <title>Genome evolution in the allotetraploid frog Xenopus laevis.</title>
        <authorList>
            <person name="Session A.M."/>
            <person name="Uno Y."/>
            <person name="Kwon T."/>
            <person name="Chapman J.A."/>
            <person name="Toyoda A."/>
            <person name="Takahashi S."/>
            <person name="Fukui A."/>
            <person name="Hikosaka A."/>
            <person name="Suzuki A."/>
            <person name="Kondo M."/>
            <person name="van Heeringen S.J."/>
            <person name="Quigley I."/>
            <person name="Heinz S."/>
            <person name="Ogino H."/>
            <person name="Ochi H."/>
            <person name="Hellsten U."/>
            <person name="Lyons J.B."/>
            <person name="Simakov O."/>
            <person name="Putnam N."/>
            <person name="Stites J."/>
            <person name="Kuroki Y."/>
            <person name="Tanaka T."/>
            <person name="Michiue T."/>
            <person name="Watanabe M."/>
            <person name="Bogdanovic O."/>
            <person name="Lister R."/>
            <person name="Georgiou G."/>
            <person name="Paranjpe S.S."/>
            <person name="van Kruijsbergen I."/>
            <person name="Shu S."/>
            <person name="Carlson J."/>
            <person name="Kinoshita T."/>
            <person name="Ohta Y."/>
            <person name="Mawaribuchi S."/>
            <person name="Jenkins J."/>
            <person name="Grimwood J."/>
            <person name="Schmutz J."/>
            <person name="Mitros T."/>
            <person name="Mozaffari S.V."/>
            <person name="Suzuki Y."/>
            <person name="Haramoto Y."/>
            <person name="Yamamoto T.S."/>
            <person name="Takagi C."/>
            <person name="Heald R."/>
            <person name="Miller K."/>
            <person name="Haudenschild C."/>
            <person name="Kitzman J."/>
            <person name="Nakayama T."/>
            <person name="Izutsu Y."/>
            <person name="Robert J."/>
            <person name="Fortriede J."/>
            <person name="Burns K."/>
            <person name="Lotay V."/>
            <person name="Karimi K."/>
            <person name="Yasuoka Y."/>
            <person name="Dichmann D.S."/>
            <person name="Flajnik M.F."/>
            <person name="Houston D.W."/>
            <person name="Shendure J."/>
            <person name="DuPasquier L."/>
            <person name="Vize P.D."/>
            <person name="Zorn A.M."/>
            <person name="Ito M."/>
            <person name="Marcotte E.M."/>
            <person name="Wallingford J.B."/>
            <person name="Ito Y."/>
            <person name="Asashima M."/>
            <person name="Ueno N."/>
            <person name="Matsuda Y."/>
            <person name="Veenstra G.J."/>
            <person name="Fujiyama A."/>
            <person name="Harland R.M."/>
            <person name="Taira M."/>
            <person name="Rokhsar D.S."/>
        </authorList>
    </citation>
    <scope>NUCLEOTIDE SEQUENCE [LARGE SCALE GENOMIC DNA]</scope>
    <source>
        <strain evidence="2">J</strain>
    </source>
</reference>
<dbReference type="AlphaFoldDB" id="A0A974CTQ5"/>
<dbReference type="EMBL" id="CM004475">
    <property type="protein sequence ID" value="OCT78510.1"/>
    <property type="molecule type" value="Genomic_DNA"/>
</dbReference>
<evidence type="ECO:0000313" key="2">
    <source>
        <dbReference type="Proteomes" id="UP000694892"/>
    </source>
</evidence>
<dbReference type="Proteomes" id="UP000694892">
    <property type="component" value="Chromosome 5S"/>
</dbReference>
<proteinExistence type="predicted"/>
<sequence length="96" mass="11149">MLSTPLKLKPIYRISQPYANRPSSIYKYSAEEIPSLILLTYPSSVYSVYQQAMHCKTEPSSLLYIYMLCSQTCNRGRCSFKHCQCVCLINRYHPDL</sequence>
<accession>A0A974CTQ5</accession>
<name>A0A974CTQ5_XENLA</name>
<gene>
    <name evidence="1" type="ORF">XELAEV_18029607mg</name>
</gene>